<sequence>MRFYACVCFLVFGAVTIQALASRSSAPHNRSLTVLETRVTTVTSSAGVWLEDGEDYKSEESWQVAESQNPVTSLDEKKILLESGEDEMDERSSPSHLKTSGVTPGFWLGFDGGTRLPKRNLVHPAPPISPLEACWRSGEAKYVIEFIDACFKEWEPMRDPNDEEQSLRYQRCFCSNHHLEVAIAKDLGTMHECLQKSGDPELNRDNCFHCLIEVPSNFCSTDRPSLYLFLKEFLGFTKEAPNNKVANIFEGSITSVTSLEKSFTSLPGMNVPRTDRSERPGKTPTPSTPQPSSKAPATTTTTPLSDQIPPSSARQPSSGAHTTTKPSNSPRTSGSKPSSSTTPTSSTTSPSPAHSPTPTDASLLLLLLSQLPPSWPYTRYAPARRPNTTTTWSLTTAIGQPGPLVLAPLLWYPRPLGNRNSFLADWTRRFEPRAATMASSSSSTAKQNTNPTANPRPSTWDSRVGPTVSQVPFPTGGWRGGGGSATTWSRFVHDGAGVESLWRGGTLGELTGCG</sequence>
<protein>
    <submittedName>
        <fullName evidence="3">Uncharacterized protein</fullName>
    </submittedName>
</protein>
<feature type="chain" id="PRO_5015746956" evidence="2">
    <location>
        <begin position="22"/>
        <end position="514"/>
    </location>
</feature>
<feature type="compositionally biased region" description="Polar residues" evidence="1">
    <location>
        <begin position="446"/>
        <end position="466"/>
    </location>
</feature>
<gene>
    <name evidence="3" type="ORF">BS50DRAFT_627961</name>
</gene>
<feature type="signal peptide" evidence="2">
    <location>
        <begin position="1"/>
        <end position="21"/>
    </location>
</feature>
<feature type="compositionally biased region" description="Polar residues" evidence="1">
    <location>
        <begin position="304"/>
        <end position="326"/>
    </location>
</feature>
<proteinExistence type="predicted"/>
<keyword evidence="4" id="KW-1185">Reference proteome</keyword>
<accession>A0A2T2PBC5</accession>
<dbReference type="OrthoDB" id="10679705at2759"/>
<feature type="compositionally biased region" description="Low complexity" evidence="1">
    <location>
        <begin position="282"/>
        <end position="303"/>
    </location>
</feature>
<organism evidence="3 4">
    <name type="scientific">Corynespora cassiicola Philippines</name>
    <dbReference type="NCBI Taxonomy" id="1448308"/>
    <lineage>
        <taxon>Eukaryota</taxon>
        <taxon>Fungi</taxon>
        <taxon>Dikarya</taxon>
        <taxon>Ascomycota</taxon>
        <taxon>Pezizomycotina</taxon>
        <taxon>Dothideomycetes</taxon>
        <taxon>Pleosporomycetidae</taxon>
        <taxon>Pleosporales</taxon>
        <taxon>Corynesporascaceae</taxon>
        <taxon>Corynespora</taxon>
    </lineage>
</organism>
<evidence type="ECO:0000256" key="1">
    <source>
        <dbReference type="SAM" id="MobiDB-lite"/>
    </source>
</evidence>
<keyword evidence="2" id="KW-0732">Signal</keyword>
<evidence type="ECO:0000313" key="4">
    <source>
        <dbReference type="Proteomes" id="UP000240883"/>
    </source>
</evidence>
<evidence type="ECO:0000313" key="3">
    <source>
        <dbReference type="EMBL" id="PSN74678.1"/>
    </source>
</evidence>
<name>A0A2T2PBC5_CORCC</name>
<reference evidence="3 4" key="1">
    <citation type="journal article" date="2018" name="Front. Microbiol.">
        <title>Genome-Wide Analysis of Corynespora cassiicola Leaf Fall Disease Putative Effectors.</title>
        <authorList>
            <person name="Lopez D."/>
            <person name="Ribeiro S."/>
            <person name="Label P."/>
            <person name="Fumanal B."/>
            <person name="Venisse J.S."/>
            <person name="Kohler A."/>
            <person name="de Oliveira R.R."/>
            <person name="Labutti K."/>
            <person name="Lipzen A."/>
            <person name="Lail K."/>
            <person name="Bauer D."/>
            <person name="Ohm R.A."/>
            <person name="Barry K.W."/>
            <person name="Spatafora J."/>
            <person name="Grigoriev I.V."/>
            <person name="Martin F.M."/>
            <person name="Pujade-Renaud V."/>
        </authorList>
    </citation>
    <scope>NUCLEOTIDE SEQUENCE [LARGE SCALE GENOMIC DNA]</scope>
    <source>
        <strain evidence="3 4">Philippines</strain>
    </source>
</reference>
<feature type="region of interest" description="Disordered" evidence="1">
    <location>
        <begin position="264"/>
        <end position="359"/>
    </location>
</feature>
<feature type="region of interest" description="Disordered" evidence="1">
    <location>
        <begin position="435"/>
        <end position="466"/>
    </location>
</feature>
<dbReference type="Proteomes" id="UP000240883">
    <property type="component" value="Unassembled WGS sequence"/>
</dbReference>
<evidence type="ECO:0000256" key="2">
    <source>
        <dbReference type="SAM" id="SignalP"/>
    </source>
</evidence>
<feature type="compositionally biased region" description="Low complexity" evidence="1">
    <location>
        <begin position="327"/>
        <end position="359"/>
    </location>
</feature>
<dbReference type="EMBL" id="KZ678128">
    <property type="protein sequence ID" value="PSN74678.1"/>
    <property type="molecule type" value="Genomic_DNA"/>
</dbReference>
<feature type="compositionally biased region" description="Low complexity" evidence="1">
    <location>
        <begin position="435"/>
        <end position="445"/>
    </location>
</feature>
<dbReference type="AlphaFoldDB" id="A0A2T2PBC5"/>